<dbReference type="Proteomes" id="UP000198381">
    <property type="component" value="Unassembled WGS sequence"/>
</dbReference>
<sequence length="481" mass="51416">MIQKITFSFTRLLILFSIILFTKSSSYGQTIIPKQLDGLEKLCAGSSFNEFYASFSYVNFPAGTTFVIEILDNSNNPIATTFLDAVDVSSTQKTIKFAVPVSLTGSDLYGLRVKSSGASPVTSVRFKNSIGDTSFPVYYKDFESKFFINNQNTNVTICPGGSVTLSIDNSTPSIPNSSPLNFTKLTYTWYKDDIAIAGQSGKDLVVNTAGSYYVVVNYGKCSDVNISSNKVTVATSSGGSGVTIDSNLGNPFCSNGTGTILTATAGNKYQWKKNGVAIKDAVGRSYATNESGVYSVDVDFGGCSASGSIDLKSNGFTASIDVADTTSLNEGETVNVSLTTDAASPEYEWSLNGNVIAGATSRSYLVAAPGNYKAKISQTTGCISSQEFSFKVTGPTAPSTVIQNIIKLSSANPYWNIPDAYKNASTKVIILSSNGEKVLDVYNYQGDWPQTAIDFKNVNPVYYYVIQSDTGEKKGSITVIK</sequence>
<dbReference type="EMBL" id="MUHD01000010">
    <property type="protein sequence ID" value="OXB09770.1"/>
    <property type="molecule type" value="Genomic_DNA"/>
</dbReference>
<evidence type="ECO:0000313" key="1">
    <source>
        <dbReference type="EMBL" id="OXB09770.1"/>
    </source>
</evidence>
<keyword evidence="2" id="KW-1185">Reference proteome</keyword>
<accession>A0ABX4CXC0</accession>
<evidence type="ECO:0008006" key="3">
    <source>
        <dbReference type="Google" id="ProtNLM"/>
    </source>
</evidence>
<dbReference type="RefSeq" id="WP_089056995.1">
    <property type="nucleotide sequence ID" value="NZ_MUHD01000010.1"/>
</dbReference>
<name>A0ABX4CXC0_9FLAO</name>
<comment type="caution">
    <text evidence="1">The sequence shown here is derived from an EMBL/GenBank/DDBJ whole genome shotgun (WGS) entry which is preliminary data.</text>
</comment>
<protein>
    <recommendedName>
        <fullName evidence="3">Protein involved in gliding motility SprC</fullName>
    </recommendedName>
</protein>
<evidence type="ECO:0000313" key="2">
    <source>
        <dbReference type="Proteomes" id="UP000198381"/>
    </source>
</evidence>
<organism evidence="1 2">
    <name type="scientific">Flavobacterium plurextorum</name>
    <dbReference type="NCBI Taxonomy" id="1114867"/>
    <lineage>
        <taxon>Bacteria</taxon>
        <taxon>Pseudomonadati</taxon>
        <taxon>Bacteroidota</taxon>
        <taxon>Flavobacteriia</taxon>
        <taxon>Flavobacteriales</taxon>
        <taxon>Flavobacteriaceae</taxon>
        <taxon>Flavobacterium</taxon>
    </lineage>
</organism>
<gene>
    <name evidence="1" type="ORF">B0A81_04950</name>
</gene>
<dbReference type="InterPro" id="IPR013783">
    <property type="entry name" value="Ig-like_fold"/>
</dbReference>
<reference evidence="1 2" key="1">
    <citation type="submission" date="2016-11" db="EMBL/GenBank/DDBJ databases">
        <title>Whole genomes of Flavobacteriaceae.</title>
        <authorList>
            <person name="Stine C."/>
            <person name="Li C."/>
            <person name="Tadesse D."/>
        </authorList>
    </citation>
    <scope>NUCLEOTIDE SEQUENCE [LARGE SCALE GENOMIC DNA]</scope>
    <source>
        <strain evidence="1 2">CCUG 60112</strain>
    </source>
</reference>
<proteinExistence type="predicted"/>
<dbReference type="Gene3D" id="2.60.40.10">
    <property type="entry name" value="Immunoglobulins"/>
    <property type="match status" value="2"/>
</dbReference>